<dbReference type="InterPro" id="IPR043504">
    <property type="entry name" value="Peptidase_S1_PA_chymotrypsin"/>
</dbReference>
<dbReference type="InterPro" id="IPR018114">
    <property type="entry name" value="TRYPSIN_HIS"/>
</dbReference>
<dbReference type="FunFam" id="2.40.10.10:FF:000077">
    <property type="entry name" value="Predicted protein"/>
    <property type="match status" value="1"/>
</dbReference>
<evidence type="ECO:0000259" key="9">
    <source>
        <dbReference type="PROSITE" id="PS50240"/>
    </source>
</evidence>
<evidence type="ECO:0000256" key="5">
    <source>
        <dbReference type="ARBA" id="ARBA00022825"/>
    </source>
</evidence>
<dbReference type="FunFam" id="2.40.10.10:FF:000034">
    <property type="entry name" value="Eupolytin"/>
    <property type="match status" value="1"/>
</dbReference>
<feature type="domain" description="Peptidase S1" evidence="9">
    <location>
        <begin position="292"/>
        <end position="511"/>
    </location>
</feature>
<keyword evidence="5 8" id="KW-0720">Serine protease</keyword>
<evidence type="ECO:0000256" key="6">
    <source>
        <dbReference type="ARBA" id="ARBA00023145"/>
    </source>
</evidence>
<dbReference type="InterPro" id="IPR001314">
    <property type="entry name" value="Peptidase_S1A"/>
</dbReference>
<sequence>MSPFAVVVTVASVLVPIYGFRLGPRVDGRIVGGQNADIADYPYQLSLQYYGGHFCGASIIAQSVALTAAHCTDAYSSNLKVRAGSGVTNFGGEVVDVAQINQHPNYNRFNIDYDVSVLKLAKSLSYRSVNIQPLGQEVSVGALAVVTGWGALSEGGSRPYQLQKVEVAYVRQSDCSKAYGGDLTDRMTCYRSSGKDACQGDSGGPLVYADNQVGIVSWGYGCARPDYPGVYAKVADSDINNYILYSSQARLGTFRHVLVVCFDALSIDEGLISTNTFIERTFVLTPQGDGRIVGGENADIADYSYQLSLQYKGRHICGASIIGQNVALTAAHCTAQTSNSLKVRSGSSYTTYRGVLVQVSVIKQHVSYNPTTVDYDVSVLKLASPLPLQSVIPLQPIGEEVPIGAMAVITGWGATKEDGYASSQLQKVEVAHVSDAQCKKVYGTITSRMTCFAFAGKDSCQGDSGGPLVHAGKQVGIVSWGYGCARPQYPGVYAKISDSGIYNHIVQNMVYG</sequence>
<name>A0AAN7QHS1_9COLE</name>
<reference evidence="11" key="1">
    <citation type="submission" date="2023-01" db="EMBL/GenBank/DDBJ databases">
        <title>Key to firefly adult light organ development and bioluminescence: homeobox transcription factors regulate luciferase expression and transportation to peroxisome.</title>
        <authorList>
            <person name="Fu X."/>
        </authorList>
    </citation>
    <scope>NUCLEOTIDE SEQUENCE [LARGE SCALE GENOMIC DNA]</scope>
</reference>
<dbReference type="PROSITE" id="PS00135">
    <property type="entry name" value="TRYPSIN_SER"/>
    <property type="match status" value="2"/>
</dbReference>
<dbReference type="PRINTS" id="PR00722">
    <property type="entry name" value="CHYMOTRYPSIN"/>
</dbReference>
<dbReference type="Gene3D" id="2.40.10.10">
    <property type="entry name" value="Trypsin-like serine proteases"/>
    <property type="match status" value="4"/>
</dbReference>
<dbReference type="Proteomes" id="UP001353858">
    <property type="component" value="Unassembled WGS sequence"/>
</dbReference>
<gene>
    <name evidence="10" type="ORF">RN001_010849</name>
</gene>
<keyword evidence="6" id="KW-0865">Zymogen</keyword>
<dbReference type="InterPro" id="IPR050430">
    <property type="entry name" value="Peptidase_S1"/>
</dbReference>
<evidence type="ECO:0000256" key="1">
    <source>
        <dbReference type="ARBA" id="ARBA00007664"/>
    </source>
</evidence>
<dbReference type="GO" id="GO:0006508">
    <property type="term" value="P:proteolysis"/>
    <property type="evidence" value="ECO:0007669"/>
    <property type="project" value="UniProtKB-KW"/>
</dbReference>
<keyword evidence="4 8" id="KW-0378">Hydrolase</keyword>
<dbReference type="InterPro" id="IPR001254">
    <property type="entry name" value="Trypsin_dom"/>
</dbReference>
<evidence type="ECO:0000256" key="3">
    <source>
        <dbReference type="ARBA" id="ARBA00022729"/>
    </source>
</evidence>
<dbReference type="CDD" id="cd00190">
    <property type="entry name" value="Tryp_SPc"/>
    <property type="match status" value="2"/>
</dbReference>
<keyword evidence="3" id="KW-0732">Signal</keyword>
<dbReference type="PROSITE" id="PS00134">
    <property type="entry name" value="TRYPSIN_HIS"/>
    <property type="match status" value="2"/>
</dbReference>
<evidence type="ECO:0000256" key="7">
    <source>
        <dbReference type="ARBA" id="ARBA00023157"/>
    </source>
</evidence>
<dbReference type="SMART" id="SM00020">
    <property type="entry name" value="Tryp_SPc"/>
    <property type="match status" value="2"/>
</dbReference>
<dbReference type="GO" id="GO:0004252">
    <property type="term" value="F:serine-type endopeptidase activity"/>
    <property type="evidence" value="ECO:0007669"/>
    <property type="project" value="InterPro"/>
</dbReference>
<dbReference type="InterPro" id="IPR009003">
    <property type="entry name" value="Peptidase_S1_PA"/>
</dbReference>
<evidence type="ECO:0000313" key="11">
    <source>
        <dbReference type="Proteomes" id="UP001353858"/>
    </source>
</evidence>
<protein>
    <recommendedName>
        <fullName evidence="9">Peptidase S1 domain-containing protein</fullName>
    </recommendedName>
</protein>
<proteinExistence type="inferred from homology"/>
<keyword evidence="11" id="KW-1185">Reference proteome</keyword>
<dbReference type="PANTHER" id="PTHR24276">
    <property type="entry name" value="POLYSERASE-RELATED"/>
    <property type="match status" value="1"/>
</dbReference>
<dbReference type="AlphaFoldDB" id="A0AAN7QHS1"/>
<dbReference type="PANTHER" id="PTHR24276:SF91">
    <property type="entry name" value="AT26814P-RELATED"/>
    <property type="match status" value="1"/>
</dbReference>
<comment type="caution">
    <text evidence="10">The sequence shown here is derived from an EMBL/GenBank/DDBJ whole genome shotgun (WGS) entry which is preliminary data.</text>
</comment>
<evidence type="ECO:0000313" key="10">
    <source>
        <dbReference type="EMBL" id="KAK4878343.1"/>
    </source>
</evidence>
<dbReference type="SUPFAM" id="SSF50494">
    <property type="entry name" value="Trypsin-like serine proteases"/>
    <property type="match status" value="2"/>
</dbReference>
<accession>A0AAN7QHS1</accession>
<dbReference type="Pfam" id="PF00089">
    <property type="entry name" value="Trypsin"/>
    <property type="match status" value="2"/>
</dbReference>
<feature type="domain" description="Peptidase S1" evidence="9">
    <location>
        <begin position="30"/>
        <end position="248"/>
    </location>
</feature>
<comment type="similarity">
    <text evidence="1">Belongs to the peptidase S1 family.</text>
</comment>
<organism evidence="10 11">
    <name type="scientific">Aquatica leii</name>
    <dbReference type="NCBI Taxonomy" id="1421715"/>
    <lineage>
        <taxon>Eukaryota</taxon>
        <taxon>Metazoa</taxon>
        <taxon>Ecdysozoa</taxon>
        <taxon>Arthropoda</taxon>
        <taxon>Hexapoda</taxon>
        <taxon>Insecta</taxon>
        <taxon>Pterygota</taxon>
        <taxon>Neoptera</taxon>
        <taxon>Endopterygota</taxon>
        <taxon>Coleoptera</taxon>
        <taxon>Polyphaga</taxon>
        <taxon>Elateriformia</taxon>
        <taxon>Elateroidea</taxon>
        <taxon>Lampyridae</taxon>
        <taxon>Luciolinae</taxon>
        <taxon>Aquatica</taxon>
    </lineage>
</organism>
<evidence type="ECO:0000256" key="4">
    <source>
        <dbReference type="ARBA" id="ARBA00022801"/>
    </source>
</evidence>
<evidence type="ECO:0000256" key="8">
    <source>
        <dbReference type="RuleBase" id="RU363034"/>
    </source>
</evidence>
<dbReference type="EMBL" id="JARPUR010000004">
    <property type="protein sequence ID" value="KAK4878343.1"/>
    <property type="molecule type" value="Genomic_DNA"/>
</dbReference>
<evidence type="ECO:0000256" key="2">
    <source>
        <dbReference type="ARBA" id="ARBA00022670"/>
    </source>
</evidence>
<keyword evidence="2 8" id="KW-0645">Protease</keyword>
<keyword evidence="7" id="KW-1015">Disulfide bond</keyword>
<dbReference type="InterPro" id="IPR033116">
    <property type="entry name" value="TRYPSIN_SER"/>
</dbReference>
<dbReference type="PROSITE" id="PS50240">
    <property type="entry name" value="TRYPSIN_DOM"/>
    <property type="match status" value="2"/>
</dbReference>